<evidence type="ECO:0000256" key="4">
    <source>
        <dbReference type="ARBA" id="ARBA00023319"/>
    </source>
</evidence>
<dbReference type="SMART" id="SM00409">
    <property type="entry name" value="IG"/>
    <property type="match status" value="3"/>
</dbReference>
<dbReference type="InterPro" id="IPR013098">
    <property type="entry name" value="Ig_I-set"/>
</dbReference>
<dbReference type="PANTHER" id="PTHR12231">
    <property type="entry name" value="CTX-RELATED TYPE I TRANSMEMBRANE PROTEIN"/>
    <property type="match status" value="1"/>
</dbReference>
<evidence type="ECO:0000256" key="1">
    <source>
        <dbReference type="ARBA" id="ARBA00022729"/>
    </source>
</evidence>
<keyword evidence="4" id="KW-0393">Immunoglobulin domain</keyword>
<dbReference type="PANTHER" id="PTHR12231:SF259">
    <property type="entry name" value="FACTOR OF INTERPULSE INTERVAL-RELATED"/>
    <property type="match status" value="1"/>
</dbReference>
<evidence type="ECO:0000313" key="6">
    <source>
        <dbReference type="EMBL" id="BES87568.1"/>
    </source>
</evidence>
<dbReference type="EMBL" id="AP028909">
    <property type="protein sequence ID" value="BES87568.1"/>
    <property type="molecule type" value="Genomic_DNA"/>
</dbReference>
<proteinExistence type="predicted"/>
<name>A0ABN7A5S7_9HEMI</name>
<dbReference type="Proteomes" id="UP001307889">
    <property type="component" value="Chromosome 1"/>
</dbReference>
<dbReference type="InterPro" id="IPR013783">
    <property type="entry name" value="Ig-like_fold"/>
</dbReference>
<gene>
    <name evidence="6" type="ORF">NTJ_00374</name>
</gene>
<feature type="domain" description="Ig-like" evidence="5">
    <location>
        <begin position="131"/>
        <end position="214"/>
    </location>
</feature>
<dbReference type="Gene3D" id="2.60.40.10">
    <property type="entry name" value="Immunoglobulins"/>
    <property type="match status" value="3"/>
</dbReference>
<keyword evidence="1" id="KW-0732">Signal</keyword>
<keyword evidence="3" id="KW-1015">Disulfide bond</keyword>
<organism evidence="6 7">
    <name type="scientific">Nesidiocoris tenuis</name>
    <dbReference type="NCBI Taxonomy" id="355587"/>
    <lineage>
        <taxon>Eukaryota</taxon>
        <taxon>Metazoa</taxon>
        <taxon>Ecdysozoa</taxon>
        <taxon>Arthropoda</taxon>
        <taxon>Hexapoda</taxon>
        <taxon>Insecta</taxon>
        <taxon>Pterygota</taxon>
        <taxon>Neoptera</taxon>
        <taxon>Paraneoptera</taxon>
        <taxon>Hemiptera</taxon>
        <taxon>Heteroptera</taxon>
        <taxon>Panheteroptera</taxon>
        <taxon>Cimicomorpha</taxon>
        <taxon>Miridae</taxon>
        <taxon>Dicyphina</taxon>
        <taxon>Nesidiocoris</taxon>
    </lineage>
</organism>
<protein>
    <submittedName>
        <fullName evidence="6">Immunoglobulin domain</fullName>
    </submittedName>
</protein>
<sequence length="469" mass="53081">MTPTYRHAQVLTSSKKVHLFIAVFFTFAYGVLSDIELVPRAEEAERYVNSTYIVTCMGDGALSATWRGPNNQIIETKTGRVHVEEGASENTMQSVLVFERIHRQDQGNYTCTAYVKGQLQRASFTLFVVKPIAFHGQLEHQKLVEGRSMSIRCEVTGDPLPKVVWHVKHRPLKEGMTRYQQQPLGLFISNVTREDEGLYQCRAFQVTSKSSNLQVQNIMVAVDQRPRWPDGELNNVNVYGYKDGIANITCRAIGKPTPGYAWYRHNKTLDPSYTQVVHELGYSVLQVKMKKLTTELGEYQCLAENSVGSIMRRFVLLVGRKPRPPSRVSVMDVGAYKAFIDADATRDNEADAVIGYRILFGQVRQDGSVNWDQPEFQDVYIEGGEPYKIYDLVPDQTYNSANQQSVASALHIRFINRPQPNGQPVVVKHVMREILPNLTDLHGKDAVHTTFFFGPNLEMAFFGTCGQQF</sequence>
<reference evidence="6 7" key="1">
    <citation type="submission" date="2023-09" db="EMBL/GenBank/DDBJ databases">
        <title>Nesidiocoris tenuis whole genome shotgun sequence.</title>
        <authorList>
            <person name="Shibata T."/>
            <person name="Shimoda M."/>
            <person name="Kobayashi T."/>
            <person name="Uehara T."/>
        </authorList>
    </citation>
    <scope>NUCLEOTIDE SEQUENCE [LARGE SCALE GENOMIC DNA]</scope>
    <source>
        <strain evidence="6 7">Japan</strain>
    </source>
</reference>
<dbReference type="InterPro" id="IPR051170">
    <property type="entry name" value="Neural/epithelial_adhesion"/>
</dbReference>
<dbReference type="Pfam" id="PF07679">
    <property type="entry name" value="I-set"/>
    <property type="match status" value="3"/>
</dbReference>
<evidence type="ECO:0000256" key="3">
    <source>
        <dbReference type="ARBA" id="ARBA00023157"/>
    </source>
</evidence>
<accession>A0ABN7A5S7</accession>
<dbReference type="SMART" id="SM00408">
    <property type="entry name" value="IGc2"/>
    <property type="match status" value="3"/>
</dbReference>
<evidence type="ECO:0000259" key="5">
    <source>
        <dbReference type="PROSITE" id="PS50835"/>
    </source>
</evidence>
<dbReference type="PROSITE" id="PS50835">
    <property type="entry name" value="IG_LIKE"/>
    <property type="match status" value="3"/>
</dbReference>
<dbReference type="InterPro" id="IPR036179">
    <property type="entry name" value="Ig-like_dom_sf"/>
</dbReference>
<evidence type="ECO:0000313" key="7">
    <source>
        <dbReference type="Proteomes" id="UP001307889"/>
    </source>
</evidence>
<dbReference type="InterPro" id="IPR007110">
    <property type="entry name" value="Ig-like_dom"/>
</dbReference>
<dbReference type="InterPro" id="IPR003598">
    <property type="entry name" value="Ig_sub2"/>
</dbReference>
<feature type="domain" description="Ig-like" evidence="5">
    <location>
        <begin position="229"/>
        <end position="306"/>
    </location>
</feature>
<feature type="domain" description="Ig-like" evidence="5">
    <location>
        <begin position="39"/>
        <end position="125"/>
    </location>
</feature>
<dbReference type="SUPFAM" id="SSF48726">
    <property type="entry name" value="Immunoglobulin"/>
    <property type="match status" value="3"/>
</dbReference>
<evidence type="ECO:0000256" key="2">
    <source>
        <dbReference type="ARBA" id="ARBA00022737"/>
    </source>
</evidence>
<keyword evidence="7" id="KW-1185">Reference proteome</keyword>
<keyword evidence="2" id="KW-0677">Repeat</keyword>
<dbReference type="InterPro" id="IPR003599">
    <property type="entry name" value="Ig_sub"/>
</dbReference>